<keyword evidence="1" id="KW-0732">Signal</keyword>
<dbReference type="Proteomes" id="UP000034664">
    <property type="component" value="Unassembled WGS sequence"/>
</dbReference>
<gene>
    <name evidence="2" type="ORF">UU14_C0037G0009</name>
</gene>
<evidence type="ECO:0000256" key="1">
    <source>
        <dbReference type="SAM" id="SignalP"/>
    </source>
</evidence>
<feature type="signal peptide" evidence="1">
    <location>
        <begin position="1"/>
        <end position="34"/>
    </location>
</feature>
<protein>
    <submittedName>
        <fullName evidence="2">Uncharacterized protein</fullName>
    </submittedName>
</protein>
<dbReference type="AlphaFoldDB" id="A0A0G0VG46"/>
<dbReference type="EMBL" id="LBZM01000037">
    <property type="protein sequence ID" value="KKR71040.1"/>
    <property type="molecule type" value="Genomic_DNA"/>
</dbReference>
<reference evidence="2 3" key="1">
    <citation type="journal article" date="2015" name="Nature">
        <title>rRNA introns, odd ribosomes, and small enigmatic genomes across a large radiation of phyla.</title>
        <authorList>
            <person name="Brown C.T."/>
            <person name="Hug L.A."/>
            <person name="Thomas B.C."/>
            <person name="Sharon I."/>
            <person name="Castelle C.J."/>
            <person name="Singh A."/>
            <person name="Wilkins M.J."/>
            <person name="Williams K.H."/>
            <person name="Banfield J.F."/>
        </authorList>
    </citation>
    <scope>NUCLEOTIDE SEQUENCE [LARGE SCALE GENOMIC DNA]</scope>
</reference>
<feature type="chain" id="PRO_5002534849" evidence="1">
    <location>
        <begin position="35"/>
        <end position="370"/>
    </location>
</feature>
<organism evidence="2 3">
    <name type="scientific">Candidatus Roizmanbacteria bacterium GW2011_GWB1_40_7</name>
    <dbReference type="NCBI Taxonomy" id="1618482"/>
    <lineage>
        <taxon>Bacteria</taxon>
        <taxon>Candidatus Roizmaniibacteriota</taxon>
    </lineage>
</organism>
<evidence type="ECO:0000313" key="2">
    <source>
        <dbReference type="EMBL" id="KKR71040.1"/>
    </source>
</evidence>
<sequence length="370" mass="41429">MRIDFDQSRRNFLLSTGGLALAAVLGKSAVHAQAATEVAPPLGEQLINPAGLFSLAELHEFHEIAQAAHLSFDRDNPEVIQYIQSMVFHSLKALGADEAIAAERIQRILFDFDETSPNTCKSSTCEIRPGWLVITGQYMNEGDDWNRFRYLLNHESGHHITKPVDSSGLIPVTEDYGYTRYEVYADDGFAPKILSTSGNAPNLHTKGVKFLHGETTNIVEVVILEELNAELSGAMASTRTGFIENPSNESYFYGFAGNGIRFLDYNITNGNRYLEPWQQVMNFPSMNGYYLRNDRYGLTIALGDQVIRANPNICRLPENWRAGLGNLYAAAVMFGYRDNYEVAHRLDSDYITETDIADLACHMDNLIHEN</sequence>
<name>A0A0G0VG46_9BACT</name>
<dbReference type="PROSITE" id="PS51318">
    <property type="entry name" value="TAT"/>
    <property type="match status" value="1"/>
</dbReference>
<evidence type="ECO:0000313" key="3">
    <source>
        <dbReference type="Proteomes" id="UP000034664"/>
    </source>
</evidence>
<dbReference type="InterPro" id="IPR006311">
    <property type="entry name" value="TAT_signal"/>
</dbReference>
<accession>A0A0G0VG46</accession>
<proteinExistence type="predicted"/>
<comment type="caution">
    <text evidence="2">The sequence shown here is derived from an EMBL/GenBank/DDBJ whole genome shotgun (WGS) entry which is preliminary data.</text>
</comment>